<proteinExistence type="predicted"/>
<name>A0A225WTY6_9STRA</name>
<dbReference type="AlphaFoldDB" id="A0A225WTY6"/>
<organism evidence="1 2">
    <name type="scientific">Phytophthora megakarya</name>
    <dbReference type="NCBI Taxonomy" id="4795"/>
    <lineage>
        <taxon>Eukaryota</taxon>
        <taxon>Sar</taxon>
        <taxon>Stramenopiles</taxon>
        <taxon>Oomycota</taxon>
        <taxon>Peronosporomycetes</taxon>
        <taxon>Peronosporales</taxon>
        <taxon>Peronosporaceae</taxon>
        <taxon>Phytophthora</taxon>
    </lineage>
</organism>
<evidence type="ECO:0008006" key="3">
    <source>
        <dbReference type="Google" id="ProtNLM"/>
    </source>
</evidence>
<sequence>MFALEATEIAMEHGIDGFCASWRWQCAFKARHRLSMKSKTHTGQKAADLANIAVVFAVKVRAPKLDLRVRKVT</sequence>
<gene>
    <name evidence="1" type="ORF">PHMEG_0004335</name>
</gene>
<dbReference type="OrthoDB" id="115958at2759"/>
<keyword evidence="2" id="KW-1185">Reference proteome</keyword>
<reference evidence="2" key="1">
    <citation type="submission" date="2017-03" db="EMBL/GenBank/DDBJ databases">
        <title>Phytopthora megakarya and P. palmivora, two closely related causual agents of cacao black pod achieved similar genome size and gene model numbers by different mechanisms.</title>
        <authorList>
            <person name="Ali S."/>
            <person name="Shao J."/>
            <person name="Larry D.J."/>
            <person name="Kronmiller B."/>
            <person name="Shen D."/>
            <person name="Strem M.D."/>
            <person name="Melnick R.L."/>
            <person name="Guiltinan M.J."/>
            <person name="Tyler B.M."/>
            <person name="Meinhardt L.W."/>
            <person name="Bailey B.A."/>
        </authorList>
    </citation>
    <scope>NUCLEOTIDE SEQUENCE [LARGE SCALE GENOMIC DNA]</scope>
    <source>
        <strain evidence="2">zdho120</strain>
    </source>
</reference>
<accession>A0A225WTY6</accession>
<protein>
    <recommendedName>
        <fullName evidence="3">HTH CENPB-type domain-containing protein</fullName>
    </recommendedName>
</protein>
<comment type="caution">
    <text evidence="1">The sequence shown here is derived from an EMBL/GenBank/DDBJ whole genome shotgun (WGS) entry which is preliminary data.</text>
</comment>
<evidence type="ECO:0000313" key="1">
    <source>
        <dbReference type="EMBL" id="OWZ21144.1"/>
    </source>
</evidence>
<dbReference type="EMBL" id="NBNE01000253">
    <property type="protein sequence ID" value="OWZ21144.1"/>
    <property type="molecule type" value="Genomic_DNA"/>
</dbReference>
<dbReference type="Proteomes" id="UP000198211">
    <property type="component" value="Unassembled WGS sequence"/>
</dbReference>
<evidence type="ECO:0000313" key="2">
    <source>
        <dbReference type="Proteomes" id="UP000198211"/>
    </source>
</evidence>